<evidence type="ECO:0008006" key="3">
    <source>
        <dbReference type="Google" id="ProtNLM"/>
    </source>
</evidence>
<keyword evidence="2" id="KW-1185">Reference proteome</keyword>
<proteinExistence type="predicted"/>
<protein>
    <recommendedName>
        <fullName evidence="3">F-box domain-containing protein</fullName>
    </recommendedName>
</protein>
<gene>
    <name evidence="1" type="ORF">M413DRAFT_26599</name>
</gene>
<accession>A0A0C3CEB8</accession>
<evidence type="ECO:0000313" key="1">
    <source>
        <dbReference type="EMBL" id="KIM42559.1"/>
    </source>
</evidence>
<dbReference type="HOGENOM" id="CLU_676221_0_0_1"/>
<reference evidence="1 2" key="1">
    <citation type="submission" date="2014-04" db="EMBL/GenBank/DDBJ databases">
        <authorList>
            <consortium name="DOE Joint Genome Institute"/>
            <person name="Kuo A."/>
            <person name="Gay G."/>
            <person name="Dore J."/>
            <person name="Kohler A."/>
            <person name="Nagy L.G."/>
            <person name="Floudas D."/>
            <person name="Copeland A."/>
            <person name="Barry K.W."/>
            <person name="Cichocki N."/>
            <person name="Veneault-Fourrey C."/>
            <person name="LaButti K."/>
            <person name="Lindquist E.A."/>
            <person name="Lipzen A."/>
            <person name="Lundell T."/>
            <person name="Morin E."/>
            <person name="Murat C."/>
            <person name="Sun H."/>
            <person name="Tunlid A."/>
            <person name="Henrissat B."/>
            <person name="Grigoriev I.V."/>
            <person name="Hibbett D.S."/>
            <person name="Martin F."/>
            <person name="Nordberg H.P."/>
            <person name="Cantor M.N."/>
            <person name="Hua S.X."/>
        </authorList>
    </citation>
    <scope>NUCLEOTIDE SEQUENCE [LARGE SCALE GENOMIC DNA]</scope>
    <source>
        <strain evidence="2">h7</strain>
    </source>
</reference>
<dbReference type="AlphaFoldDB" id="A0A0C3CEB8"/>
<dbReference type="Proteomes" id="UP000053424">
    <property type="component" value="Unassembled WGS sequence"/>
</dbReference>
<evidence type="ECO:0000313" key="2">
    <source>
        <dbReference type="Proteomes" id="UP000053424"/>
    </source>
</evidence>
<dbReference type="OrthoDB" id="10688555at2759"/>
<reference evidence="2" key="2">
    <citation type="submission" date="2015-01" db="EMBL/GenBank/DDBJ databases">
        <title>Evolutionary Origins and Diversification of the Mycorrhizal Mutualists.</title>
        <authorList>
            <consortium name="DOE Joint Genome Institute"/>
            <consortium name="Mycorrhizal Genomics Consortium"/>
            <person name="Kohler A."/>
            <person name="Kuo A."/>
            <person name="Nagy L.G."/>
            <person name="Floudas D."/>
            <person name="Copeland A."/>
            <person name="Barry K.W."/>
            <person name="Cichocki N."/>
            <person name="Veneault-Fourrey C."/>
            <person name="LaButti K."/>
            <person name="Lindquist E.A."/>
            <person name="Lipzen A."/>
            <person name="Lundell T."/>
            <person name="Morin E."/>
            <person name="Murat C."/>
            <person name="Riley R."/>
            <person name="Ohm R."/>
            <person name="Sun H."/>
            <person name="Tunlid A."/>
            <person name="Henrissat B."/>
            <person name="Grigoriev I.V."/>
            <person name="Hibbett D.S."/>
            <person name="Martin F."/>
        </authorList>
    </citation>
    <scope>NUCLEOTIDE SEQUENCE [LARGE SCALE GENOMIC DNA]</scope>
    <source>
        <strain evidence="2">h7</strain>
    </source>
</reference>
<organism evidence="1 2">
    <name type="scientific">Hebeloma cylindrosporum</name>
    <dbReference type="NCBI Taxonomy" id="76867"/>
    <lineage>
        <taxon>Eukaryota</taxon>
        <taxon>Fungi</taxon>
        <taxon>Dikarya</taxon>
        <taxon>Basidiomycota</taxon>
        <taxon>Agaricomycotina</taxon>
        <taxon>Agaricomycetes</taxon>
        <taxon>Agaricomycetidae</taxon>
        <taxon>Agaricales</taxon>
        <taxon>Agaricineae</taxon>
        <taxon>Hymenogastraceae</taxon>
        <taxon>Hebeloma</taxon>
    </lineage>
</organism>
<sequence length="498" mass="57124">MAAEAKQLHDCKWEPDHIAMLQVGFFERIILRSNVHSETDDLKTINIYQVSLPVEIFSEIIQNLDDLLDKSTIHSLSRCCLLLAPLCQRRIFHTIKLDSSHKAYVKMVRLDESFIRSPHLATYVHSFEIYLRDERYDLPHPRSFRILSKISSVLTHLQILKMVGADIVVENGWFANSYFDWTLITESLDPDKQDTGIAVEKLLVGERLRHLEVGGVLNFPFTTFLRRCQVVDLVDDRPHTIAIRALEMFGDASYSSSITSVQSYTLSRTDRKFTSRSLKQDQDPPTRLQLNFTKLSTLTVTCNTDRDIRETESLILLGRSIETLSITGEQNVCFREHALTAVEVHPQLKFTGLAKLLSSTSPQTVKSLHLQNLRQARPRLRDKSDDPFSSLSTQFEIVDLRDHSLEQLSITLYTGADPLMLDRGGLERLDNAISRHFGPLKRVTVKLCIYIKHIGYYPCLWVPGVDEGYRGRMPALCRMHGPEFILTHENEKVNRSFE</sequence>
<name>A0A0C3CEB8_HEBCY</name>
<dbReference type="EMBL" id="KN831777">
    <property type="protein sequence ID" value="KIM42559.1"/>
    <property type="molecule type" value="Genomic_DNA"/>
</dbReference>